<dbReference type="Proteomes" id="UP001172684">
    <property type="component" value="Unassembled WGS sequence"/>
</dbReference>
<accession>A0ABQ9NFJ3</accession>
<evidence type="ECO:0000313" key="3">
    <source>
        <dbReference type="Proteomes" id="UP001172684"/>
    </source>
</evidence>
<organism evidence="2 3">
    <name type="scientific">Coniosporium apollinis</name>
    <dbReference type="NCBI Taxonomy" id="61459"/>
    <lineage>
        <taxon>Eukaryota</taxon>
        <taxon>Fungi</taxon>
        <taxon>Dikarya</taxon>
        <taxon>Ascomycota</taxon>
        <taxon>Pezizomycotina</taxon>
        <taxon>Dothideomycetes</taxon>
        <taxon>Dothideomycetes incertae sedis</taxon>
        <taxon>Coniosporium</taxon>
    </lineage>
</organism>
<sequence length="1075" mass="121991">MLLITYNVAEEPAYTAGSVQLPYEADDVDQATSSTDSNTEDASISNDGTEDQQASREDHGEHAADNQSDGVDREQHIRAAETRLKKAWAKHCTCAEPPHALGEAGHSLAEIARFWRDQISPFAPSGITNYPLDLPTIASRNEDPNDHRHIPWKPLLAGGDENPPKLSFQKSESRFKTPDIQISRRWDIDSFIAGTPTLAVHRGGFNLAFRPPYLQRITQNPRIRIQGHETQKLKQLRLGQGLAAGGFGYECHVLFPHMVVKKRGETHLSNRAQRVWIDHIVLPALKRSCPSDVYQHHPHSFLDADCKARVKQECFATGTGQAMDIRYVIPESYLDTFWAEVQRLSYEHAGDGRVPRDAFRNPVLVISGHGLKLFTKRDTLEQARNDFLSHLNQCFHFDTERLPPEDCWLDLGLEDTPVSAGNVNRGVTLLRKLHCLDSWAKKFACPDHASHLIKTDRYHWALTRDSGSAKVELRQTNSLRKKGGIAYNKAYNVNRELFATPLKGYEPFQNPQFEALGYSPDLLERWYSLNSMRGRRPGARKRQQLLAAYSTTKQRLSCALRKSEDEHYGVRQEYRITVELLRGLDGAEELERDDGANKHMPYWVLPTKEVNAFAAGELNRWLFWLEEEQLFNGMMVSAVVRILRMSAGTDPSSHPSLWLREWGGSKGGRRGRTEVSDDDGEGDGDDGHGRRDAKRFGLDLRTCVEQNGMAWFPVEPIHWNITPTFTSQAIKRLALAANAFQKSFRKTRNIQRLLSREDTMLQLFRAYLRESETAAIKVGAQLSIRSYIQEVLALLAERWTDGPRDPKERLEEFIARAKLEDEEASGLRGLSWVMVANLIGGPPRVVGVRQSKAGGRTRNGKAHFAQYNTGLWKDKVFALFAWDDERADAGKKRGWHNAAFRLLTRRLHSIVVEEVGDTGGRRFLDFLKEFAAHCLWAISQYDYDKLSVMYKASKHHSRGAREETSTLTPLERTNWLVPQPSAGYQSDFRAIQGHYSQAGRHLNRTVRREAQINLIRGLHTSRLVVHSSDDKEDRIPGDPRHYYGRQPELTRAAGFIDVLDGLIAEQEAESEEDVV</sequence>
<feature type="region of interest" description="Disordered" evidence="1">
    <location>
        <begin position="14"/>
        <end position="74"/>
    </location>
</feature>
<protein>
    <submittedName>
        <fullName evidence="2">Uncharacterized protein</fullName>
    </submittedName>
</protein>
<gene>
    <name evidence="2" type="ORF">H2201_008702</name>
</gene>
<feature type="region of interest" description="Disordered" evidence="1">
    <location>
        <begin position="648"/>
        <end position="691"/>
    </location>
</feature>
<evidence type="ECO:0000256" key="1">
    <source>
        <dbReference type="SAM" id="MobiDB-lite"/>
    </source>
</evidence>
<evidence type="ECO:0000313" key="2">
    <source>
        <dbReference type="EMBL" id="KAJ9655921.1"/>
    </source>
</evidence>
<feature type="compositionally biased region" description="Basic and acidic residues" evidence="1">
    <location>
        <begin position="53"/>
        <end position="74"/>
    </location>
</feature>
<name>A0ABQ9NFJ3_9PEZI</name>
<feature type="compositionally biased region" description="Polar residues" evidence="1">
    <location>
        <begin position="30"/>
        <end position="47"/>
    </location>
</feature>
<reference evidence="2" key="1">
    <citation type="submission" date="2022-10" db="EMBL/GenBank/DDBJ databases">
        <title>Culturing micro-colonial fungi from biological soil crusts in the Mojave desert and describing Neophaeococcomyces mojavensis, and introducing the new genera and species Taxawa tesnikishii.</title>
        <authorList>
            <person name="Kurbessoian T."/>
            <person name="Stajich J.E."/>
        </authorList>
    </citation>
    <scope>NUCLEOTIDE SEQUENCE</scope>
    <source>
        <strain evidence="2">TK_1</strain>
    </source>
</reference>
<keyword evidence="3" id="KW-1185">Reference proteome</keyword>
<comment type="caution">
    <text evidence="2">The sequence shown here is derived from an EMBL/GenBank/DDBJ whole genome shotgun (WGS) entry which is preliminary data.</text>
</comment>
<proteinExistence type="predicted"/>
<dbReference type="EMBL" id="JAPDRL010000145">
    <property type="protein sequence ID" value="KAJ9655921.1"/>
    <property type="molecule type" value="Genomic_DNA"/>
</dbReference>